<dbReference type="SUPFAM" id="SSF53335">
    <property type="entry name" value="S-adenosyl-L-methionine-dependent methyltransferases"/>
    <property type="match status" value="1"/>
</dbReference>
<dbReference type="PROSITE" id="PS00092">
    <property type="entry name" value="N6_MTASE"/>
    <property type="match status" value="1"/>
</dbReference>
<proteinExistence type="predicted"/>
<dbReference type="GO" id="GO:0008168">
    <property type="term" value="F:methyltransferase activity"/>
    <property type="evidence" value="ECO:0007669"/>
    <property type="project" value="UniProtKB-KW"/>
</dbReference>
<dbReference type="InterPro" id="IPR029063">
    <property type="entry name" value="SAM-dependent_MTases_sf"/>
</dbReference>
<dbReference type="Gene3D" id="3.40.50.150">
    <property type="entry name" value="Vaccinia Virus protein VP39"/>
    <property type="match status" value="1"/>
</dbReference>
<reference evidence="3 4" key="1">
    <citation type="submission" date="2018-02" db="EMBL/GenBank/DDBJ databases">
        <title>novel marine gammaproteobacteria from coastal saline agro ecosystem.</title>
        <authorList>
            <person name="Krishnan R."/>
            <person name="Ramesh Kumar N."/>
        </authorList>
    </citation>
    <scope>NUCLEOTIDE SEQUENCE [LARGE SCALE GENOMIC DNA]</scope>
    <source>
        <strain evidence="3 4">228</strain>
    </source>
</reference>
<dbReference type="InterPro" id="IPR002052">
    <property type="entry name" value="DNA_methylase_N6_adenine_CS"/>
</dbReference>
<dbReference type="EMBL" id="PRLP01000068">
    <property type="protein sequence ID" value="PPC75801.1"/>
    <property type="molecule type" value="Genomic_DNA"/>
</dbReference>
<dbReference type="NCBIfam" id="TIGR00095">
    <property type="entry name" value="16S rRNA (guanine(966)-N(2))-methyltransferase RsmD"/>
    <property type="match status" value="1"/>
</dbReference>
<keyword evidence="1" id="KW-0489">Methyltransferase</keyword>
<dbReference type="CDD" id="cd02440">
    <property type="entry name" value="AdoMet_MTases"/>
    <property type="match status" value="1"/>
</dbReference>
<keyword evidence="2" id="KW-0808">Transferase</keyword>
<dbReference type="GO" id="GO:0003676">
    <property type="term" value="F:nucleic acid binding"/>
    <property type="evidence" value="ECO:0007669"/>
    <property type="project" value="InterPro"/>
</dbReference>
<sequence>MARTPARNTPSSPKAGAARNQLRIIAGEWRSRKLAFPDVPGLRPTTDRVRETLFNWLSNWVPGSRCLDAFSGSGALGFEALSRGAEWVTFIDNAQVVTRQLQANLTLLNCQQAEVQQAQTQDWLQQPASRQFDLVFLDPPFQRQLLEPAAQALEQQGWLADAAMIYIEHEQELQPQLPASWQLHRQKQAGQVIYSLYHRQTGSSDSPTL</sequence>
<evidence type="ECO:0000313" key="3">
    <source>
        <dbReference type="EMBL" id="PPC75801.1"/>
    </source>
</evidence>
<dbReference type="PIRSF" id="PIRSF004553">
    <property type="entry name" value="CHP00095"/>
    <property type="match status" value="1"/>
</dbReference>
<name>A0A2S5KLV1_9PROT</name>
<dbReference type="InterPro" id="IPR004398">
    <property type="entry name" value="RNA_MeTrfase_RsmD"/>
</dbReference>
<dbReference type="AlphaFoldDB" id="A0A2S5KLV1"/>
<evidence type="ECO:0000256" key="2">
    <source>
        <dbReference type="ARBA" id="ARBA00022679"/>
    </source>
</evidence>
<gene>
    <name evidence="3" type="primary">rsmD</name>
    <name evidence="3" type="ORF">C4K68_18710</name>
</gene>
<dbReference type="PANTHER" id="PTHR43542">
    <property type="entry name" value="METHYLTRANSFERASE"/>
    <property type="match status" value="1"/>
</dbReference>
<dbReference type="Pfam" id="PF03602">
    <property type="entry name" value="Cons_hypoth95"/>
    <property type="match status" value="1"/>
</dbReference>
<dbReference type="GO" id="GO:0031167">
    <property type="term" value="P:rRNA methylation"/>
    <property type="evidence" value="ECO:0007669"/>
    <property type="project" value="InterPro"/>
</dbReference>
<evidence type="ECO:0000256" key="1">
    <source>
        <dbReference type="ARBA" id="ARBA00022603"/>
    </source>
</evidence>
<protein>
    <submittedName>
        <fullName evidence="3">16S rRNA (Guanine(966)-N(2))-methyltransferase RsmD</fullName>
    </submittedName>
</protein>
<dbReference type="Proteomes" id="UP000238196">
    <property type="component" value="Unassembled WGS sequence"/>
</dbReference>
<accession>A0A2S5KLV1</accession>
<dbReference type="OrthoDB" id="5295296at2"/>
<evidence type="ECO:0000313" key="4">
    <source>
        <dbReference type="Proteomes" id="UP000238196"/>
    </source>
</evidence>
<organism evidence="3 4">
    <name type="scientific">Proteobacteria bacterium 228</name>
    <dbReference type="NCBI Taxonomy" id="2083153"/>
    <lineage>
        <taxon>Bacteria</taxon>
        <taxon>Pseudomonadati</taxon>
        <taxon>Pseudomonadota</taxon>
    </lineage>
</organism>
<comment type="caution">
    <text evidence="3">The sequence shown here is derived from an EMBL/GenBank/DDBJ whole genome shotgun (WGS) entry which is preliminary data.</text>
</comment>
<dbReference type="PANTHER" id="PTHR43542:SF1">
    <property type="entry name" value="METHYLTRANSFERASE"/>
    <property type="match status" value="1"/>
</dbReference>